<name>A0A5S4WFF3_9BRAD</name>
<comment type="caution">
    <text evidence="1">The sequence shown here is derived from an EMBL/GenBank/DDBJ whole genome shotgun (WGS) entry which is preliminary data.</text>
</comment>
<organism evidence="1 2">
    <name type="scientific">Bradyrhizobium cytisi</name>
    <dbReference type="NCBI Taxonomy" id="515489"/>
    <lineage>
        <taxon>Bacteria</taxon>
        <taxon>Pseudomonadati</taxon>
        <taxon>Pseudomonadota</taxon>
        <taxon>Alphaproteobacteria</taxon>
        <taxon>Hyphomicrobiales</taxon>
        <taxon>Nitrobacteraceae</taxon>
        <taxon>Bradyrhizobium</taxon>
    </lineage>
</organism>
<protein>
    <submittedName>
        <fullName evidence="1">Uncharacterized protein</fullName>
    </submittedName>
</protein>
<dbReference type="OrthoDB" id="6057486at2"/>
<sequence>MTPDTAPDVPDEGLWVSISELAALKGVKKQSISEKVARLIAAGRLTAKAGKGKIKLINLAQYDLAVGEVGDGARELGAATKAANVGRSPAATTVSQADNGRYRDEQARDKAYSADLKFIELERARGNLLPVAEFDAVAEDAASRIADICDGLMARDSELIAIAVKEGENGMRAALKRITRAQREAIVRAMKDMAMTARARAQAAAGAVPIQAEMPLADDDPVPADGV</sequence>
<keyword evidence="2" id="KW-1185">Reference proteome</keyword>
<proteinExistence type="predicted"/>
<accession>A0A5S4WFF3</accession>
<evidence type="ECO:0000313" key="2">
    <source>
        <dbReference type="Proteomes" id="UP000324853"/>
    </source>
</evidence>
<dbReference type="EMBL" id="VSSR01000042">
    <property type="protein sequence ID" value="TYL80162.1"/>
    <property type="molecule type" value="Genomic_DNA"/>
</dbReference>
<evidence type="ECO:0000313" key="1">
    <source>
        <dbReference type="EMBL" id="TYL80162.1"/>
    </source>
</evidence>
<dbReference type="RefSeq" id="WP_148753545.1">
    <property type="nucleotide sequence ID" value="NZ_VSSR01000042.1"/>
</dbReference>
<gene>
    <name evidence="1" type="ORF">FXB38_24655</name>
</gene>
<reference evidence="1 2" key="1">
    <citation type="submission" date="2019-08" db="EMBL/GenBank/DDBJ databases">
        <title>Bradyrhizobium hipponensis sp. nov., a rhizobium isolated from a Lupinus angustifolius root nodule in Tunisia.</title>
        <authorList>
            <person name="Off K."/>
            <person name="Rejili M."/>
            <person name="Mars M."/>
            <person name="Brachmann A."/>
            <person name="Marin M."/>
        </authorList>
    </citation>
    <scope>NUCLEOTIDE SEQUENCE [LARGE SCALE GENOMIC DNA]</scope>
    <source>
        <strain evidence="1 2">CTAW11</strain>
    </source>
</reference>
<dbReference type="Proteomes" id="UP000324853">
    <property type="component" value="Unassembled WGS sequence"/>
</dbReference>
<dbReference type="AlphaFoldDB" id="A0A5S4WFF3"/>